<dbReference type="PANTHER" id="PTHR24064">
    <property type="entry name" value="SOLUTE CARRIER FAMILY 22 MEMBER"/>
    <property type="match status" value="1"/>
</dbReference>
<keyword evidence="2 5" id="KW-0812">Transmembrane</keyword>
<dbReference type="STRING" id="307972.A0A2G8JMT2"/>
<feature type="transmembrane region" description="Helical" evidence="5">
    <location>
        <begin position="98"/>
        <end position="119"/>
    </location>
</feature>
<gene>
    <name evidence="6" type="ORF">BSL78_26150</name>
</gene>
<evidence type="ECO:0000313" key="6">
    <source>
        <dbReference type="EMBL" id="PIK37019.1"/>
    </source>
</evidence>
<feature type="transmembrane region" description="Helical" evidence="5">
    <location>
        <begin position="70"/>
        <end position="91"/>
    </location>
</feature>
<dbReference type="OrthoDB" id="3936150at2759"/>
<dbReference type="AlphaFoldDB" id="A0A2G8JMT2"/>
<dbReference type="Gene3D" id="1.20.1250.20">
    <property type="entry name" value="MFS general substrate transporter like domains"/>
    <property type="match status" value="2"/>
</dbReference>
<dbReference type="GO" id="GO:0016020">
    <property type="term" value="C:membrane"/>
    <property type="evidence" value="ECO:0007669"/>
    <property type="project" value="UniProtKB-SubCell"/>
</dbReference>
<evidence type="ECO:0000313" key="7">
    <source>
        <dbReference type="Proteomes" id="UP000230750"/>
    </source>
</evidence>
<accession>A0A2G8JMT2</accession>
<evidence type="ECO:0000256" key="4">
    <source>
        <dbReference type="ARBA" id="ARBA00023136"/>
    </source>
</evidence>
<dbReference type="InterPro" id="IPR011701">
    <property type="entry name" value="MFS"/>
</dbReference>
<name>A0A2G8JMT2_STIJA</name>
<dbReference type="GO" id="GO:0022857">
    <property type="term" value="F:transmembrane transporter activity"/>
    <property type="evidence" value="ECO:0007669"/>
    <property type="project" value="InterPro"/>
</dbReference>
<dbReference type="PROSITE" id="PS51257">
    <property type="entry name" value="PROKAR_LIPOPROTEIN"/>
    <property type="match status" value="1"/>
</dbReference>
<feature type="transmembrane region" description="Helical" evidence="5">
    <location>
        <begin position="125"/>
        <end position="149"/>
    </location>
</feature>
<keyword evidence="4 5" id="KW-0472">Membrane</keyword>
<dbReference type="EMBL" id="MRZV01001574">
    <property type="protein sequence ID" value="PIK37019.1"/>
    <property type="molecule type" value="Genomic_DNA"/>
</dbReference>
<organism evidence="6 7">
    <name type="scientific">Stichopus japonicus</name>
    <name type="common">Sea cucumber</name>
    <dbReference type="NCBI Taxonomy" id="307972"/>
    <lineage>
        <taxon>Eukaryota</taxon>
        <taxon>Metazoa</taxon>
        <taxon>Echinodermata</taxon>
        <taxon>Eleutherozoa</taxon>
        <taxon>Echinozoa</taxon>
        <taxon>Holothuroidea</taxon>
        <taxon>Aspidochirotacea</taxon>
        <taxon>Aspidochirotida</taxon>
        <taxon>Stichopodidae</taxon>
        <taxon>Apostichopus</taxon>
    </lineage>
</organism>
<proteinExistence type="predicted"/>
<evidence type="ECO:0000256" key="5">
    <source>
        <dbReference type="SAM" id="Phobius"/>
    </source>
</evidence>
<feature type="transmembrane region" description="Helical" evidence="5">
    <location>
        <begin position="336"/>
        <end position="355"/>
    </location>
</feature>
<feature type="transmembrane region" description="Helical" evidence="5">
    <location>
        <begin position="45"/>
        <end position="64"/>
    </location>
</feature>
<evidence type="ECO:0000256" key="1">
    <source>
        <dbReference type="ARBA" id="ARBA00004141"/>
    </source>
</evidence>
<dbReference type="Pfam" id="PF07690">
    <property type="entry name" value="MFS_1"/>
    <property type="match status" value="1"/>
</dbReference>
<protein>
    <submittedName>
        <fullName evidence="6">Putative organic cation transporter protein</fullName>
    </submittedName>
</protein>
<keyword evidence="7" id="KW-1185">Reference proteome</keyword>
<dbReference type="Proteomes" id="UP000230750">
    <property type="component" value="Unassembled WGS sequence"/>
</dbReference>
<comment type="subcellular location">
    <subcellularLocation>
        <location evidence="1">Membrane</location>
        <topology evidence="1">Multi-pass membrane protein</topology>
    </subcellularLocation>
</comment>
<reference evidence="6 7" key="1">
    <citation type="journal article" date="2017" name="PLoS Biol.">
        <title>The sea cucumber genome provides insights into morphological evolution and visceral regeneration.</title>
        <authorList>
            <person name="Zhang X."/>
            <person name="Sun L."/>
            <person name="Yuan J."/>
            <person name="Sun Y."/>
            <person name="Gao Y."/>
            <person name="Zhang L."/>
            <person name="Li S."/>
            <person name="Dai H."/>
            <person name="Hamel J.F."/>
            <person name="Liu C."/>
            <person name="Yu Y."/>
            <person name="Liu S."/>
            <person name="Lin W."/>
            <person name="Guo K."/>
            <person name="Jin S."/>
            <person name="Xu P."/>
            <person name="Storey K.B."/>
            <person name="Huan P."/>
            <person name="Zhang T."/>
            <person name="Zhou Y."/>
            <person name="Zhang J."/>
            <person name="Lin C."/>
            <person name="Li X."/>
            <person name="Xing L."/>
            <person name="Huo D."/>
            <person name="Sun M."/>
            <person name="Wang L."/>
            <person name="Mercier A."/>
            <person name="Li F."/>
            <person name="Yang H."/>
            <person name="Xiang J."/>
        </authorList>
    </citation>
    <scope>NUCLEOTIDE SEQUENCE [LARGE SCALE GENOMIC DNA]</scope>
    <source>
        <strain evidence="6">Shaxun</strain>
        <tissue evidence="6">Muscle</tissue>
    </source>
</reference>
<keyword evidence="3 5" id="KW-1133">Transmembrane helix</keyword>
<sequence>MEGPSYRHTRFRTGAPIPLITSCRLPIQFDIVCGDKHLAFTSQSIFYFGYLIGSWASGSLADIIGRYYTFFIAVTVDLIAGFVMSFANSFWMFCLFRFIVGVANISLYIMAFVIATEILGPSKRAIGGISAPTFFSVGYMLLALLAFLVRDWRYLQRIASDVCYHYICSFHFFLSQRDGNGNQKFDKAEEIIKKIAKHNKTEDKLPEGLTESLMKEHEEKTRKKLTQFGHSTTTKTPNCSIYSFLCLVESLRFPGYVHRSIACLTTILTSGAIKTTAAMIGKFFITISFSTLYIMSAEIFPTTVRSIGVGMCSTSSRVGSILAPIVLIMADLWEPLPLVVFAVLEVIAATCLLLLPETRGKILTTTLAESENFLRSSRIGRCGRGSKGDIQLKDETVE</sequence>
<feature type="transmembrane region" description="Helical" evidence="5">
    <location>
        <begin position="279"/>
        <end position="295"/>
    </location>
</feature>
<evidence type="ECO:0000256" key="2">
    <source>
        <dbReference type="ARBA" id="ARBA00022692"/>
    </source>
</evidence>
<evidence type="ECO:0000256" key="3">
    <source>
        <dbReference type="ARBA" id="ARBA00022989"/>
    </source>
</evidence>
<dbReference type="InterPro" id="IPR036259">
    <property type="entry name" value="MFS_trans_sf"/>
</dbReference>
<comment type="caution">
    <text evidence="6">The sequence shown here is derived from an EMBL/GenBank/DDBJ whole genome shotgun (WGS) entry which is preliminary data.</text>
</comment>
<dbReference type="SUPFAM" id="SSF103473">
    <property type="entry name" value="MFS general substrate transporter"/>
    <property type="match status" value="1"/>
</dbReference>